<feature type="domain" description="PHD-type" evidence="15">
    <location>
        <begin position="126"/>
        <end position="173"/>
    </location>
</feature>
<feature type="domain" description="Chromo" evidence="14">
    <location>
        <begin position="483"/>
        <end position="556"/>
    </location>
</feature>
<evidence type="ECO:0000256" key="6">
    <source>
        <dbReference type="ARBA" id="ARBA00022771"/>
    </source>
</evidence>
<feature type="domain" description="Chromo" evidence="14">
    <location>
        <begin position="570"/>
        <end position="635"/>
    </location>
</feature>
<dbReference type="GO" id="GO:0003682">
    <property type="term" value="F:chromatin binding"/>
    <property type="evidence" value="ECO:0007669"/>
    <property type="project" value="TreeGrafter"/>
</dbReference>
<dbReference type="Pfam" id="PF00628">
    <property type="entry name" value="PHD"/>
    <property type="match status" value="1"/>
</dbReference>
<proteinExistence type="inferred from homology"/>
<dbReference type="CDD" id="cd18660">
    <property type="entry name" value="CD1_tandem"/>
    <property type="match status" value="1"/>
</dbReference>
<evidence type="ECO:0000256" key="13">
    <source>
        <dbReference type="SAM" id="MobiDB-lite"/>
    </source>
</evidence>
<dbReference type="SUPFAM" id="SSF57903">
    <property type="entry name" value="FYVE/PHD zinc finger"/>
    <property type="match status" value="1"/>
</dbReference>
<dbReference type="CDD" id="cd18793">
    <property type="entry name" value="SF2_C_SNF"/>
    <property type="match status" value="1"/>
</dbReference>
<feature type="compositionally biased region" description="Basic and acidic residues" evidence="13">
    <location>
        <begin position="1"/>
        <end position="10"/>
    </location>
</feature>
<dbReference type="GO" id="GO:0005524">
    <property type="term" value="F:ATP binding"/>
    <property type="evidence" value="ECO:0007669"/>
    <property type="project" value="UniProtKB-KW"/>
</dbReference>
<dbReference type="GO" id="GO:0042393">
    <property type="term" value="F:histone binding"/>
    <property type="evidence" value="ECO:0007669"/>
    <property type="project" value="TreeGrafter"/>
</dbReference>
<feature type="region of interest" description="Disordered" evidence="13">
    <location>
        <begin position="1140"/>
        <end position="1175"/>
    </location>
</feature>
<evidence type="ECO:0000256" key="7">
    <source>
        <dbReference type="ARBA" id="ARBA00022801"/>
    </source>
</evidence>
<keyword evidence="3" id="KW-0479">Metal-binding</keyword>
<dbReference type="EMBL" id="JARYMX010000001">
    <property type="protein sequence ID" value="KAJ9564878.1"/>
    <property type="molecule type" value="Genomic_DNA"/>
</dbReference>
<evidence type="ECO:0000259" key="16">
    <source>
        <dbReference type="PROSITE" id="PS51192"/>
    </source>
</evidence>
<dbReference type="Proteomes" id="UP001172457">
    <property type="component" value="Chromosome 1"/>
</dbReference>
<feature type="region of interest" description="Disordered" evidence="13">
    <location>
        <begin position="1330"/>
        <end position="1358"/>
    </location>
</feature>
<feature type="compositionally biased region" description="Basic and acidic residues" evidence="13">
    <location>
        <begin position="458"/>
        <end position="492"/>
    </location>
</feature>
<dbReference type="PROSITE" id="PS51194">
    <property type="entry name" value="HELICASE_CTER"/>
    <property type="match status" value="1"/>
</dbReference>
<evidence type="ECO:0000259" key="14">
    <source>
        <dbReference type="PROSITE" id="PS50013"/>
    </source>
</evidence>
<dbReference type="Gene3D" id="3.40.50.10810">
    <property type="entry name" value="Tandem AAA-ATPase domain"/>
    <property type="match status" value="1"/>
</dbReference>
<dbReference type="InterPro" id="IPR013083">
    <property type="entry name" value="Znf_RING/FYVE/PHD"/>
</dbReference>
<dbReference type="InterPro" id="IPR038718">
    <property type="entry name" value="SNF2-like_sf"/>
</dbReference>
<dbReference type="FunFam" id="3.40.50.300:FF:000607">
    <property type="entry name" value="chromodomain-helicase-DNA-binding protein 1-like isoform X1"/>
    <property type="match status" value="1"/>
</dbReference>
<dbReference type="Gene3D" id="3.30.40.10">
    <property type="entry name" value="Zinc/RING finger domain, C3HC4 (zinc finger)"/>
    <property type="match status" value="1"/>
</dbReference>
<gene>
    <name evidence="18" type="ORF">OSB04_000844</name>
</gene>
<dbReference type="CDD" id="cd15532">
    <property type="entry name" value="PHD2_CHD_II"/>
    <property type="match status" value="1"/>
</dbReference>
<evidence type="ECO:0000313" key="19">
    <source>
        <dbReference type="Proteomes" id="UP001172457"/>
    </source>
</evidence>
<comment type="similarity">
    <text evidence="2">Belongs to the SNF2/RAD54 helicase family.</text>
</comment>
<dbReference type="GO" id="GO:0140658">
    <property type="term" value="F:ATP-dependent chromatin remodeler activity"/>
    <property type="evidence" value="ECO:0007669"/>
    <property type="project" value="TreeGrafter"/>
</dbReference>
<feature type="compositionally biased region" description="Basic residues" evidence="13">
    <location>
        <begin position="189"/>
        <end position="206"/>
    </location>
</feature>
<keyword evidence="8" id="KW-0862">Zinc</keyword>
<dbReference type="InterPro" id="IPR027417">
    <property type="entry name" value="P-loop_NTPase"/>
</dbReference>
<evidence type="ECO:0000256" key="10">
    <source>
        <dbReference type="ARBA" id="ARBA00023054"/>
    </source>
</evidence>
<dbReference type="InterPro" id="IPR019786">
    <property type="entry name" value="Zinc_finger_PHD-type_CS"/>
</dbReference>
<dbReference type="SMART" id="SM00249">
    <property type="entry name" value="PHD"/>
    <property type="match status" value="1"/>
</dbReference>
<feature type="compositionally biased region" description="Pro residues" evidence="13">
    <location>
        <begin position="1926"/>
        <end position="1940"/>
    </location>
</feature>
<keyword evidence="6 12" id="KW-0863">Zinc-finger</keyword>
<dbReference type="SMART" id="SM00487">
    <property type="entry name" value="DEXDc"/>
    <property type="match status" value="1"/>
</dbReference>
<dbReference type="InterPro" id="IPR000330">
    <property type="entry name" value="SNF2_N"/>
</dbReference>
<keyword evidence="19" id="KW-1185">Reference proteome</keyword>
<dbReference type="InterPro" id="IPR001650">
    <property type="entry name" value="Helicase_C-like"/>
</dbReference>
<keyword evidence="9" id="KW-0067">ATP-binding</keyword>
<dbReference type="SMART" id="SM01147">
    <property type="entry name" value="DUF1087"/>
    <property type="match status" value="1"/>
</dbReference>
<dbReference type="GO" id="GO:0005634">
    <property type="term" value="C:nucleus"/>
    <property type="evidence" value="ECO:0007669"/>
    <property type="project" value="UniProtKB-SubCell"/>
</dbReference>
<keyword evidence="11" id="KW-0539">Nucleus</keyword>
<feature type="region of interest" description="Disordered" evidence="13">
    <location>
        <begin position="1226"/>
        <end position="1262"/>
    </location>
</feature>
<dbReference type="SMART" id="SM00298">
    <property type="entry name" value="CHROMO"/>
    <property type="match status" value="2"/>
</dbReference>
<feature type="compositionally biased region" description="Low complexity" evidence="13">
    <location>
        <begin position="52"/>
        <end position="62"/>
    </location>
</feature>
<evidence type="ECO:0000256" key="3">
    <source>
        <dbReference type="ARBA" id="ARBA00022723"/>
    </source>
</evidence>
<dbReference type="PROSITE" id="PS50013">
    <property type="entry name" value="CHROMO_2"/>
    <property type="match status" value="2"/>
</dbReference>
<feature type="region of interest" description="Disordered" evidence="13">
    <location>
        <begin position="443"/>
        <end position="492"/>
    </location>
</feature>
<dbReference type="GO" id="GO:0000785">
    <property type="term" value="C:chromatin"/>
    <property type="evidence" value="ECO:0007669"/>
    <property type="project" value="TreeGrafter"/>
</dbReference>
<dbReference type="PANTHER" id="PTHR45623:SF28">
    <property type="entry name" value="PROTEIN CHROMATIN REMODELING 4"/>
    <property type="match status" value="1"/>
</dbReference>
<evidence type="ECO:0000259" key="15">
    <source>
        <dbReference type="PROSITE" id="PS50016"/>
    </source>
</evidence>
<dbReference type="SMART" id="SM00490">
    <property type="entry name" value="HELICc"/>
    <property type="match status" value="1"/>
</dbReference>
<evidence type="ECO:0000256" key="11">
    <source>
        <dbReference type="ARBA" id="ARBA00023242"/>
    </source>
</evidence>
<evidence type="ECO:0000313" key="18">
    <source>
        <dbReference type="EMBL" id="KAJ9564878.1"/>
    </source>
</evidence>
<dbReference type="InterPro" id="IPR014001">
    <property type="entry name" value="Helicase_ATP-bd"/>
</dbReference>
<dbReference type="Pfam" id="PF00176">
    <property type="entry name" value="SNF2-rel_dom"/>
    <property type="match status" value="1"/>
</dbReference>
<dbReference type="InterPro" id="IPR049730">
    <property type="entry name" value="SNF2/RAD54-like_C"/>
</dbReference>
<dbReference type="InterPro" id="IPR000953">
    <property type="entry name" value="Chromo/chromo_shadow_dom"/>
</dbReference>
<dbReference type="Pfam" id="PF00271">
    <property type="entry name" value="Helicase_C"/>
    <property type="match status" value="1"/>
</dbReference>
<feature type="compositionally biased region" description="Basic and acidic residues" evidence="13">
    <location>
        <begin position="242"/>
        <end position="258"/>
    </location>
</feature>
<protein>
    <recommendedName>
        <fullName evidence="20">Protein CHROMATIN REMODELING 4</fullName>
    </recommendedName>
</protein>
<sequence>MKDPDSEMKNNELSTSDIINGNWVLKRKRKKIPSGPPVKSNGNKTEMDSVPSESHTTSTSSKGKLKKESSSDHSLSKEKGNDGVSSSCIYRYSSVVFMGKLQENEKLRNTLENLHECTCTYKVSSYYECVICNLGGDLLRCDSCPGTYHIECLDPPLEETPNGKWRCPTCRLKNNSVEPIDTLDDPTSKRAKTKVTSRKLKNRIKSAKADKKIGKKRSKKEKSALTSPNPSTDGLSPPLLKVKNEKQTDDDEEKKAEDSVVMELETNEEKRVRKKEVVLGIESLSNRSKKRKRKVTCDDVEKKPKTEKGEYAADISRKRETSSSRLKRKSIKHGKTKSLLKNEMGSEIPLLLSMFLEEATNSSHELGKVEIMKFADPSQDKVLQVVRAQNYIYVDRVLGCRIQATERNSPPSPSDNMPSQTLEVELEENLTCNASDAEIANTNACSEENIVDSVGQTTDDRGPTPTDKISKDDSAPTSHDLAKTSEEIPTLDDKIDADAEATGSHDKKTSLPSDGETVMYEFLVKWVGKSHIHNSWVAESHLKVIAKRKLDNYMAKYGRTVINICEEHWKLPQRVIALRSTRDGSTEAFVKWSRLPYDECTWERTDDPVIVKSSHLIDLFNQFERQAVEKDGANDEKRVGDVVTLTEQPKELGGSLFPHQLEALNWLRKCWFKSKNVILADEMGLGKTISASAFLSSLYFEFKARLPCLVLVPLSTMPNWMAEFSLWAPNLNVVEYHGCARARAIMRQYEWHANKKTSSSYKFNVLLTTYEMVLADSTHLRGVPWEVLVVDEGHRLKNSGSKLFSLLNTFSFRHRVLLTGTPLQNNLGEMYNLLNFLQPASFPSLSSFEENFSDLTTAEKVDELKKLVAPHMLRRLKKDAMQNIPPKTERVVPVELSSIQAEYYRAMLTKNYQVLRNVGKGVPQQSMLNIVMQLRKVCNHPYLIAGTEPDSGTMEFLHDMRIKASAKLALLHSMLKILHKEGHRVLIFSQMTKLLDILEDYLNIEFGPKTFERVDGSVAIADRQMAIARFNQDKSRFVFLLSTRSCGLGINLATADTVIIYDSDFNPHADIQAMNRAHRIGQSKRLLVYRLVVRASVEERILQLAKKKLMLDHLFVNKSGSQKEVEDILKWGTEQLFNDSSSIQGGKDAGENKGEASVDSELHKNKRRSGGLGDVYQDKCRDGSTQIVWDEAAILKLLDRSNIETISSDNAEGDLENDMLGSVKSLDWSDEPTEERGTESPSAIIDAPNSEKKDDNSGNVTEENEWDRLLRVRQVVPFKLLYNFVAICLLHARFITTLMSWEKYQSEEEAALGRGKRVRKAVSYREAYALQPIETSNQNGADNEPEPEPEREYTPAGKALKMKFAKLRARQKDRLVRMKAFKESLPVEGQGGMGPTFNAQNQDQEDKPSQTLDPSKSKSDPSSSPGKGKELMQTRKVHHVLALCAPNSKLMESANRNSSSRHGKHAIGLDFPFHLAPCSGPSDEDPAKTCGAASVKFKNSDADFDALKYEQKTGLSPFTSHTFISQLRKTTEASESSGMMALPKLPFDLPRLPSPARNNSHPQSEFFPSLSLGRSIGEPTAAFHDFPPIPLLPNLRFRKDNQQEMEVLPAPMLGLGQMPPMFSSLPENHRKVLENIMMRTGSVPNNLLKRKPVKDFWSEDELDFLWIGVRRHGRGGWDAMLRDNRLKFSRFRTAEDLAARWEEEQLKILEIPTQKPSKVSKSAKSPGVLGIPDGMMKRALHKSRFAGSPIGFQPHLTQMKLGLDDLPTEKPNQIGLENEHLPRIPTWNLEQFPVNFSGGSSSSAGPSDRSDQQLLPNIFMTNRFGSFGLNGSGLFDSAQKDEQQRHLNQKMPHFLDNVGNPKGKDEAGGSGGSSEHKLPHWLLKAVGGDGGGGSGVHARPPEPVLPPTVSAIAESVRLLYGDETPTIPPFVPPGLPPSPPKDPRPIFKKKKKRHHSHDLSRQSPPDVPGTSHRSPPDVPETSQRPEEHAASTSGASGTEPDLNVLLPPPASLPPPVDQTVVVPPSSPPNPNQESEVVLQETTAAKEEVSSEGTESDDHVSEHES</sequence>
<dbReference type="SUPFAM" id="SSF54160">
    <property type="entry name" value="Chromo domain-like"/>
    <property type="match status" value="2"/>
</dbReference>
<dbReference type="InterPro" id="IPR001965">
    <property type="entry name" value="Znf_PHD"/>
</dbReference>
<feature type="region of interest" description="Disordered" evidence="13">
    <location>
        <begin position="1923"/>
        <end position="2064"/>
    </location>
</feature>
<dbReference type="InterPro" id="IPR011011">
    <property type="entry name" value="Znf_FYVE_PHD"/>
</dbReference>
<dbReference type="PROSITE" id="PS01359">
    <property type="entry name" value="ZF_PHD_1"/>
    <property type="match status" value="1"/>
</dbReference>
<feature type="compositionally biased region" description="Basic and acidic residues" evidence="13">
    <location>
        <begin position="2055"/>
        <end position="2064"/>
    </location>
</feature>
<dbReference type="PANTHER" id="PTHR45623">
    <property type="entry name" value="CHROMODOMAIN-HELICASE-DNA-BINDING PROTEIN 3-RELATED-RELATED"/>
    <property type="match status" value="1"/>
</dbReference>
<dbReference type="Gene3D" id="3.40.50.300">
    <property type="entry name" value="P-loop containing nucleotide triphosphate hydrolases"/>
    <property type="match status" value="1"/>
</dbReference>
<dbReference type="GO" id="GO:0016887">
    <property type="term" value="F:ATP hydrolysis activity"/>
    <property type="evidence" value="ECO:0007669"/>
    <property type="project" value="TreeGrafter"/>
</dbReference>
<evidence type="ECO:0000256" key="9">
    <source>
        <dbReference type="ARBA" id="ARBA00022840"/>
    </source>
</evidence>
<dbReference type="Gene3D" id="1.10.10.60">
    <property type="entry name" value="Homeodomain-like"/>
    <property type="match status" value="1"/>
</dbReference>
<feature type="domain" description="Helicase ATP-binding" evidence="16">
    <location>
        <begin position="668"/>
        <end position="840"/>
    </location>
</feature>
<evidence type="ECO:0000259" key="17">
    <source>
        <dbReference type="PROSITE" id="PS51194"/>
    </source>
</evidence>
<dbReference type="InterPro" id="IPR009057">
    <property type="entry name" value="Homeodomain-like_sf"/>
</dbReference>
<keyword evidence="5" id="KW-0547">Nucleotide-binding</keyword>
<dbReference type="Pfam" id="PF00385">
    <property type="entry name" value="Chromo"/>
    <property type="match status" value="1"/>
</dbReference>
<dbReference type="InterPro" id="IPR016197">
    <property type="entry name" value="Chromo-like_dom_sf"/>
</dbReference>
<dbReference type="SUPFAM" id="SSF46689">
    <property type="entry name" value="Homeodomain-like"/>
    <property type="match status" value="1"/>
</dbReference>
<name>A0AA38U981_9ASTR</name>
<evidence type="ECO:0000256" key="12">
    <source>
        <dbReference type="PROSITE-ProRule" id="PRU00146"/>
    </source>
</evidence>
<feature type="region of interest" description="Disordered" evidence="13">
    <location>
        <begin position="1"/>
        <end position="84"/>
    </location>
</feature>
<dbReference type="Gene3D" id="2.40.50.40">
    <property type="match status" value="2"/>
</dbReference>
<dbReference type="InterPro" id="IPR009463">
    <property type="entry name" value="DUF1087"/>
</dbReference>
<dbReference type="InterPro" id="IPR019787">
    <property type="entry name" value="Znf_PHD-finger"/>
</dbReference>
<dbReference type="PROSITE" id="PS51192">
    <property type="entry name" value="HELICASE_ATP_BIND_1"/>
    <property type="match status" value="1"/>
</dbReference>
<reference evidence="18" key="1">
    <citation type="submission" date="2023-03" db="EMBL/GenBank/DDBJ databases">
        <title>Chromosome-scale reference genome and RAD-based genetic map of yellow starthistle (Centaurea solstitialis) reveal putative structural variation and QTLs associated with invader traits.</title>
        <authorList>
            <person name="Reatini B."/>
            <person name="Cang F.A."/>
            <person name="Jiang Q."/>
            <person name="Mckibben M.T.W."/>
            <person name="Barker M.S."/>
            <person name="Rieseberg L.H."/>
            <person name="Dlugosch K.M."/>
        </authorList>
    </citation>
    <scope>NUCLEOTIDE SEQUENCE</scope>
    <source>
        <strain evidence="18">CAN-66</strain>
        <tissue evidence="18">Leaf</tissue>
    </source>
</reference>
<comment type="subcellular location">
    <subcellularLocation>
        <location evidence="1">Nucleus</location>
    </subcellularLocation>
</comment>
<dbReference type="PROSITE" id="PS50016">
    <property type="entry name" value="ZF_PHD_2"/>
    <property type="match status" value="1"/>
</dbReference>
<evidence type="ECO:0000256" key="1">
    <source>
        <dbReference type="ARBA" id="ARBA00004123"/>
    </source>
</evidence>
<keyword evidence="10" id="KW-0175">Coiled coil</keyword>
<organism evidence="18 19">
    <name type="scientific">Centaurea solstitialis</name>
    <name type="common">yellow star-thistle</name>
    <dbReference type="NCBI Taxonomy" id="347529"/>
    <lineage>
        <taxon>Eukaryota</taxon>
        <taxon>Viridiplantae</taxon>
        <taxon>Streptophyta</taxon>
        <taxon>Embryophyta</taxon>
        <taxon>Tracheophyta</taxon>
        <taxon>Spermatophyta</taxon>
        <taxon>Magnoliopsida</taxon>
        <taxon>eudicotyledons</taxon>
        <taxon>Gunneridae</taxon>
        <taxon>Pentapetalae</taxon>
        <taxon>asterids</taxon>
        <taxon>campanulids</taxon>
        <taxon>Asterales</taxon>
        <taxon>Asteraceae</taxon>
        <taxon>Carduoideae</taxon>
        <taxon>Cardueae</taxon>
        <taxon>Centaureinae</taxon>
        <taxon>Centaurea</taxon>
    </lineage>
</organism>
<dbReference type="InterPro" id="IPR023780">
    <property type="entry name" value="Chromo_domain"/>
</dbReference>
<feature type="region of interest" description="Disordered" evidence="13">
    <location>
        <begin position="288"/>
        <end position="333"/>
    </location>
</feature>
<evidence type="ECO:0000256" key="5">
    <source>
        <dbReference type="ARBA" id="ARBA00022741"/>
    </source>
</evidence>
<feature type="region of interest" description="Disordered" evidence="13">
    <location>
        <begin position="1382"/>
        <end position="1431"/>
    </location>
</feature>
<accession>A0AA38U981</accession>
<feature type="compositionally biased region" description="Basic and acidic residues" evidence="13">
    <location>
        <begin position="1148"/>
        <end position="1163"/>
    </location>
</feature>
<dbReference type="GO" id="GO:0008270">
    <property type="term" value="F:zinc ion binding"/>
    <property type="evidence" value="ECO:0007669"/>
    <property type="project" value="UniProtKB-KW"/>
</dbReference>
<keyword evidence="4" id="KW-0677">Repeat</keyword>
<feature type="compositionally biased region" description="Basic residues" evidence="13">
    <location>
        <begin position="1946"/>
        <end position="1956"/>
    </location>
</feature>
<evidence type="ECO:0000256" key="2">
    <source>
        <dbReference type="ARBA" id="ARBA00007025"/>
    </source>
</evidence>
<evidence type="ECO:0000256" key="4">
    <source>
        <dbReference type="ARBA" id="ARBA00022737"/>
    </source>
</evidence>
<feature type="compositionally biased region" description="Polar residues" evidence="13">
    <location>
        <begin position="225"/>
        <end position="234"/>
    </location>
</feature>
<feature type="region of interest" description="Disordered" evidence="13">
    <location>
        <begin position="178"/>
        <end position="269"/>
    </location>
</feature>
<feature type="compositionally biased region" description="Basic and acidic residues" evidence="13">
    <location>
        <begin position="295"/>
        <end position="322"/>
    </location>
</feature>
<feature type="region of interest" description="Disordered" evidence="13">
    <location>
        <begin position="1853"/>
        <end position="1907"/>
    </location>
</feature>
<dbReference type="GO" id="GO:0003677">
    <property type="term" value="F:DNA binding"/>
    <property type="evidence" value="ECO:0007669"/>
    <property type="project" value="TreeGrafter"/>
</dbReference>
<evidence type="ECO:0000256" key="8">
    <source>
        <dbReference type="ARBA" id="ARBA00022833"/>
    </source>
</evidence>
<feature type="domain" description="Helicase C-terminal" evidence="17">
    <location>
        <begin position="970"/>
        <end position="1129"/>
    </location>
</feature>
<evidence type="ECO:0008006" key="20">
    <source>
        <dbReference type="Google" id="ProtNLM"/>
    </source>
</evidence>
<feature type="compositionally biased region" description="Pro residues" evidence="13">
    <location>
        <begin position="2006"/>
        <end position="2016"/>
    </location>
</feature>
<keyword evidence="7" id="KW-0378">Hydrolase</keyword>
<dbReference type="CDD" id="cd18659">
    <property type="entry name" value="CD2_tandem"/>
    <property type="match status" value="1"/>
</dbReference>
<dbReference type="SUPFAM" id="SSF52540">
    <property type="entry name" value="P-loop containing nucleoside triphosphate hydrolases"/>
    <property type="match status" value="2"/>
</dbReference>
<feature type="compositionally biased region" description="Basic and acidic residues" evidence="13">
    <location>
        <begin position="66"/>
        <end position="81"/>
    </location>
</feature>
<comment type="caution">
    <text evidence="18">The sequence shown here is derived from an EMBL/GenBank/DDBJ whole genome shotgun (WGS) entry which is preliminary data.</text>
</comment>